<accession>A0ACD4DEP1</accession>
<organism evidence="1 2">
    <name type="scientific">Rhodococcus sacchari</name>
    <dbReference type="NCBI Taxonomy" id="2962047"/>
    <lineage>
        <taxon>Bacteria</taxon>
        <taxon>Bacillati</taxon>
        <taxon>Actinomycetota</taxon>
        <taxon>Actinomycetes</taxon>
        <taxon>Mycobacteriales</taxon>
        <taxon>Nocardiaceae</taxon>
        <taxon>Rhodococcus</taxon>
    </lineage>
</organism>
<evidence type="ECO:0000313" key="1">
    <source>
        <dbReference type="EMBL" id="UYP18454.1"/>
    </source>
</evidence>
<sequence length="111" mass="12364">MTASGESKKAAVDSYCRSLRRKAAELDQNAMAIALYAGAHFYGSTAMMSSIQDFFEVPWWFLPWSGESSGHRLVVDPRRLFGNRADEILAVNDEWGGWVQDVFGPAYVPVT</sequence>
<proteinExistence type="predicted"/>
<name>A0ACD4DEP1_9NOCA</name>
<gene>
    <name evidence="1" type="ORF">OED52_17620</name>
</gene>
<protein>
    <submittedName>
        <fullName evidence="1">Uncharacterized protein</fullName>
    </submittedName>
</protein>
<dbReference type="Proteomes" id="UP001156484">
    <property type="component" value="Chromosome"/>
</dbReference>
<dbReference type="EMBL" id="CP107551">
    <property type="protein sequence ID" value="UYP18454.1"/>
    <property type="molecule type" value="Genomic_DNA"/>
</dbReference>
<reference evidence="1" key="1">
    <citation type="submission" date="2022-10" db="EMBL/GenBank/DDBJ databases">
        <title>Rhodococcus ferula Z13 complete genome.</title>
        <authorList>
            <person name="Long X."/>
            <person name="Zang M."/>
        </authorList>
    </citation>
    <scope>NUCLEOTIDE SEQUENCE</scope>
    <source>
        <strain evidence="1">Z13</strain>
    </source>
</reference>
<evidence type="ECO:0000313" key="2">
    <source>
        <dbReference type="Proteomes" id="UP001156484"/>
    </source>
</evidence>
<keyword evidence="2" id="KW-1185">Reference proteome</keyword>